<proteinExistence type="predicted"/>
<dbReference type="AlphaFoldDB" id="A0A6A6ZIP9"/>
<dbReference type="Proteomes" id="UP000799424">
    <property type="component" value="Unassembled WGS sequence"/>
</dbReference>
<reference evidence="1" key="1">
    <citation type="journal article" date="2020" name="Stud. Mycol.">
        <title>101 Dothideomycetes genomes: a test case for predicting lifestyles and emergence of pathogens.</title>
        <authorList>
            <person name="Haridas S."/>
            <person name="Albert R."/>
            <person name="Binder M."/>
            <person name="Bloem J."/>
            <person name="Labutti K."/>
            <person name="Salamov A."/>
            <person name="Andreopoulos B."/>
            <person name="Baker S."/>
            <person name="Barry K."/>
            <person name="Bills G."/>
            <person name="Bluhm B."/>
            <person name="Cannon C."/>
            <person name="Castanera R."/>
            <person name="Culley D."/>
            <person name="Daum C."/>
            <person name="Ezra D."/>
            <person name="Gonzalez J."/>
            <person name="Henrissat B."/>
            <person name="Kuo A."/>
            <person name="Liang C."/>
            <person name="Lipzen A."/>
            <person name="Lutzoni F."/>
            <person name="Magnuson J."/>
            <person name="Mondo S."/>
            <person name="Nolan M."/>
            <person name="Ohm R."/>
            <person name="Pangilinan J."/>
            <person name="Park H.-J."/>
            <person name="Ramirez L."/>
            <person name="Alfaro M."/>
            <person name="Sun H."/>
            <person name="Tritt A."/>
            <person name="Yoshinaga Y."/>
            <person name="Zwiers L.-H."/>
            <person name="Turgeon B."/>
            <person name="Goodwin S."/>
            <person name="Spatafora J."/>
            <person name="Crous P."/>
            <person name="Grigoriev I."/>
        </authorList>
    </citation>
    <scope>NUCLEOTIDE SEQUENCE</scope>
    <source>
        <strain evidence="1">CBS 113818</strain>
    </source>
</reference>
<name>A0A6A6ZIP9_9PLEO</name>
<sequence>MFMAYLMEYDLAPTPTSEFTEQSYDKPASFSKKAQVLSWVMLSKSCRSNILNARVTSRKLYDASSKAFAALLGYRNFRFTEVGTEGLRRIGQAASIVPYVTTITIGCAGFRHGGVASTLMDIPMQVKYPDHERMLQAYDACVQWQNENLLNQQEQLAALIRVFPNFSAVRMNGSDRPTYLGGWLQPTDVERFEH</sequence>
<evidence type="ECO:0000313" key="1">
    <source>
        <dbReference type="EMBL" id="KAF2820184.1"/>
    </source>
</evidence>
<protein>
    <submittedName>
        <fullName evidence="1">Uncharacterized protein</fullName>
    </submittedName>
</protein>
<gene>
    <name evidence="1" type="ORF">CC86DRAFT_412074</name>
</gene>
<dbReference type="EMBL" id="MU006241">
    <property type="protein sequence ID" value="KAF2820184.1"/>
    <property type="molecule type" value="Genomic_DNA"/>
</dbReference>
<dbReference type="OrthoDB" id="3759093at2759"/>
<accession>A0A6A6ZIP9</accession>
<keyword evidence="2" id="KW-1185">Reference proteome</keyword>
<evidence type="ECO:0000313" key="2">
    <source>
        <dbReference type="Proteomes" id="UP000799424"/>
    </source>
</evidence>
<organism evidence="1 2">
    <name type="scientific">Ophiobolus disseminans</name>
    <dbReference type="NCBI Taxonomy" id="1469910"/>
    <lineage>
        <taxon>Eukaryota</taxon>
        <taxon>Fungi</taxon>
        <taxon>Dikarya</taxon>
        <taxon>Ascomycota</taxon>
        <taxon>Pezizomycotina</taxon>
        <taxon>Dothideomycetes</taxon>
        <taxon>Pleosporomycetidae</taxon>
        <taxon>Pleosporales</taxon>
        <taxon>Pleosporineae</taxon>
        <taxon>Phaeosphaeriaceae</taxon>
        <taxon>Ophiobolus</taxon>
    </lineage>
</organism>